<dbReference type="Proteomes" id="UP000002592">
    <property type="component" value="Chromosome"/>
</dbReference>
<name>A2C2F8_PROM1</name>
<accession>A2C2F8</accession>
<reference evidence="2" key="1">
    <citation type="journal article" date="2007" name="PLoS Genet.">
        <title>Patterns and implications of gene gain and loss in the evolution of Prochlorococcus.</title>
        <authorList>
            <person name="Kettler G.C."/>
            <person name="Martiny A.C."/>
            <person name="Huang K."/>
            <person name="Zucker J."/>
            <person name="Coleman M.L."/>
            <person name="Rodrigue S."/>
            <person name="Chen F."/>
            <person name="Lapidus A."/>
            <person name="Ferriera S."/>
            <person name="Johnson J."/>
            <person name="Steglich C."/>
            <person name="Church G.M."/>
            <person name="Richardson P."/>
            <person name="Chisholm S.W."/>
        </authorList>
    </citation>
    <scope>NUCLEOTIDE SEQUENCE [LARGE SCALE GENOMIC DNA]</scope>
    <source>
        <strain evidence="2">NATL1A</strain>
    </source>
</reference>
<evidence type="ECO:0000313" key="2">
    <source>
        <dbReference type="Proteomes" id="UP000002592"/>
    </source>
</evidence>
<dbReference type="EMBL" id="CP000553">
    <property type="protein sequence ID" value="ABM75668.1"/>
    <property type="molecule type" value="Genomic_DNA"/>
</dbReference>
<proteinExistence type="predicted"/>
<gene>
    <name evidence="1" type="ordered locus">NATL1_11101</name>
</gene>
<evidence type="ECO:0000313" key="1">
    <source>
        <dbReference type="EMBL" id="ABM75668.1"/>
    </source>
</evidence>
<dbReference type="HOGENOM" id="CLU_218770_0_0_3"/>
<dbReference type="KEGG" id="pme:NATL1_11101"/>
<dbReference type="AlphaFoldDB" id="A2C2F8"/>
<sequence length="35" mass="4051">MSSQVASITSFLKKSVKQKEVLTNQQKILIREMKK</sequence>
<protein>
    <submittedName>
        <fullName evidence="1">Uncharacterized protein</fullName>
    </submittedName>
</protein>
<organism evidence="1 2">
    <name type="scientific">Prochlorococcus marinus (strain NATL1A)</name>
    <dbReference type="NCBI Taxonomy" id="167555"/>
    <lineage>
        <taxon>Bacteria</taxon>
        <taxon>Bacillati</taxon>
        <taxon>Cyanobacteriota</taxon>
        <taxon>Cyanophyceae</taxon>
        <taxon>Synechococcales</taxon>
        <taxon>Prochlorococcaceae</taxon>
        <taxon>Prochlorococcus</taxon>
    </lineage>
</organism>